<dbReference type="GO" id="GO:0016747">
    <property type="term" value="F:acyltransferase activity, transferring groups other than amino-acyl groups"/>
    <property type="evidence" value="ECO:0007669"/>
    <property type="project" value="InterPro"/>
</dbReference>
<proteinExistence type="predicted"/>
<dbReference type="KEGG" id="halc:EY643_05550"/>
<gene>
    <name evidence="4" type="ORF">EY643_05550</name>
</gene>
<dbReference type="CDD" id="cd04301">
    <property type="entry name" value="NAT_SF"/>
    <property type="match status" value="1"/>
</dbReference>
<dbReference type="PANTHER" id="PTHR43420">
    <property type="entry name" value="ACETYLTRANSFERASE"/>
    <property type="match status" value="1"/>
</dbReference>
<dbReference type="InterPro" id="IPR050680">
    <property type="entry name" value="YpeA/RimI_acetyltransf"/>
</dbReference>
<evidence type="ECO:0000313" key="5">
    <source>
        <dbReference type="Proteomes" id="UP000326287"/>
    </source>
</evidence>
<accession>A0A5P9NI03</accession>
<dbReference type="PROSITE" id="PS51186">
    <property type="entry name" value="GNAT"/>
    <property type="match status" value="1"/>
</dbReference>
<dbReference type="AlphaFoldDB" id="A0A5P9NI03"/>
<dbReference type="EMBL" id="CP036422">
    <property type="protein sequence ID" value="QFU75156.1"/>
    <property type="molecule type" value="Genomic_DNA"/>
</dbReference>
<feature type="domain" description="N-acetyltransferase" evidence="3">
    <location>
        <begin position="2"/>
        <end position="171"/>
    </location>
</feature>
<organism evidence="4 5">
    <name type="scientific">Halioglobus maricola</name>
    <dbReference type="NCBI Taxonomy" id="2601894"/>
    <lineage>
        <taxon>Bacteria</taxon>
        <taxon>Pseudomonadati</taxon>
        <taxon>Pseudomonadota</taxon>
        <taxon>Gammaproteobacteria</taxon>
        <taxon>Cellvibrionales</taxon>
        <taxon>Halieaceae</taxon>
        <taxon>Halioglobus</taxon>
    </lineage>
</organism>
<evidence type="ECO:0000313" key="4">
    <source>
        <dbReference type="EMBL" id="QFU75156.1"/>
    </source>
</evidence>
<name>A0A5P9NI03_9GAMM</name>
<dbReference type="InterPro" id="IPR016181">
    <property type="entry name" value="Acyl_CoA_acyltransferase"/>
</dbReference>
<dbReference type="SUPFAM" id="SSF55729">
    <property type="entry name" value="Acyl-CoA N-acyltransferases (Nat)"/>
    <property type="match status" value="1"/>
</dbReference>
<dbReference type="Pfam" id="PF00583">
    <property type="entry name" value="Acetyltransf_1"/>
    <property type="match status" value="1"/>
</dbReference>
<sequence length="175" mass="19198">MALVREAGPGDALVLSRFAEQTFRDAFGASNSSSDMNSYCGRSFGVDIQLAEIERDSIRTLLCLEGEQLAGYAQIWNSVPPDGVGNDDAKELRRLYVAEEWHGLGLAQQLIDASISIVSGDGSKAIWLAVWENNPRAIGFYNKMGFVEVGEQAFYLGSDRQRDIIMALSLNPSCR</sequence>
<evidence type="ECO:0000259" key="3">
    <source>
        <dbReference type="PROSITE" id="PS51186"/>
    </source>
</evidence>
<keyword evidence="2" id="KW-0012">Acyltransferase</keyword>
<evidence type="ECO:0000256" key="2">
    <source>
        <dbReference type="ARBA" id="ARBA00023315"/>
    </source>
</evidence>
<dbReference type="OrthoDB" id="9796919at2"/>
<dbReference type="Proteomes" id="UP000326287">
    <property type="component" value="Chromosome"/>
</dbReference>
<reference evidence="4 5" key="1">
    <citation type="submission" date="2019-02" db="EMBL/GenBank/DDBJ databases">
        <authorList>
            <person name="Li S.-H."/>
        </authorList>
    </citation>
    <scope>NUCLEOTIDE SEQUENCE [LARGE SCALE GENOMIC DNA]</scope>
    <source>
        <strain evidence="4 5">IMCC14385</strain>
    </source>
</reference>
<dbReference type="PANTHER" id="PTHR43420:SF47">
    <property type="entry name" value="N-ACETYLTRANSFERASE DOMAIN-CONTAINING PROTEIN"/>
    <property type="match status" value="1"/>
</dbReference>
<evidence type="ECO:0000256" key="1">
    <source>
        <dbReference type="ARBA" id="ARBA00022679"/>
    </source>
</evidence>
<protein>
    <submittedName>
        <fullName evidence="4">GNAT family N-acetyltransferase</fullName>
    </submittedName>
</protein>
<dbReference type="InterPro" id="IPR000182">
    <property type="entry name" value="GNAT_dom"/>
</dbReference>
<dbReference type="Gene3D" id="3.40.630.30">
    <property type="match status" value="1"/>
</dbReference>
<keyword evidence="1 4" id="KW-0808">Transferase</keyword>
<keyword evidence="5" id="KW-1185">Reference proteome</keyword>